<evidence type="ECO:0000313" key="2">
    <source>
        <dbReference type="EMBL" id="KAJ3643310.1"/>
    </source>
</evidence>
<evidence type="ECO:0000313" key="3">
    <source>
        <dbReference type="Proteomes" id="UP001168821"/>
    </source>
</evidence>
<name>A0AA38M484_9CUCU</name>
<keyword evidence="3" id="KW-1185">Reference proteome</keyword>
<gene>
    <name evidence="2" type="ORF">Zmor_026031</name>
</gene>
<dbReference type="PANTHER" id="PTHR14974">
    <property type="entry name" value="SIMILAR TO RIKEN CDNA 1700025G04 GENE"/>
    <property type="match status" value="1"/>
</dbReference>
<dbReference type="PANTHER" id="PTHR14974:SF3">
    <property type="entry name" value="SIMILAR TO RIKEN CDNA 1700025G04 GENE"/>
    <property type="match status" value="1"/>
</dbReference>
<accession>A0AA38M484</accession>
<protein>
    <submittedName>
        <fullName evidence="2">Uncharacterized protein</fullName>
    </submittedName>
</protein>
<dbReference type="Proteomes" id="UP001168821">
    <property type="component" value="Unassembled WGS sequence"/>
</dbReference>
<proteinExistence type="predicted"/>
<comment type="caution">
    <text evidence="2">The sequence shown here is derived from an EMBL/GenBank/DDBJ whole genome shotgun (WGS) entry which is preliminary data.</text>
</comment>
<sequence>MIAAVEVVLESTIETSPDFRQTASRLVFSRTPQSPMMSHRSSPYIQASYRGGEWVYFITLRILFVFAGVPEKTESEEEESVENELENGENIEDCEARKTIKVKPFGGPLLAQAEISTSQQDFFKMLDEKIQNGPDYNSESESEKAAEAARLSALLKDWETASAGSRSLPATPKRRVKAPSVEKGRGEGIRSAEIVREGARPPERGYVNQIPQSVIHQSYGITQVSYKPLNYASPGYMPQNSPHQINYSSAMQYQAISPMYTNQPNYQPAPTRQYPSYNQHGSPIKTYMNNSPKHIPYEQPAYSPTHKLYGPPVTVVKPMYSNGELLQQQYYNQMQYQQYKEARDQVLIQNQQPVGYRMQRNYQSSVTIPIVVQNQQNDMNALHRKQYELT</sequence>
<dbReference type="InterPro" id="IPR027967">
    <property type="entry name" value="DUF4612"/>
</dbReference>
<dbReference type="Pfam" id="PF15389">
    <property type="entry name" value="DUF4612"/>
    <property type="match status" value="1"/>
</dbReference>
<feature type="region of interest" description="Disordered" evidence="1">
    <location>
        <begin position="162"/>
        <end position="187"/>
    </location>
</feature>
<reference evidence="2" key="1">
    <citation type="journal article" date="2023" name="G3 (Bethesda)">
        <title>Whole genome assemblies of Zophobas morio and Tenebrio molitor.</title>
        <authorList>
            <person name="Kaur S."/>
            <person name="Stinson S.A."/>
            <person name="diCenzo G.C."/>
        </authorList>
    </citation>
    <scope>NUCLEOTIDE SEQUENCE</scope>
    <source>
        <strain evidence="2">QUZm001</strain>
    </source>
</reference>
<evidence type="ECO:0000256" key="1">
    <source>
        <dbReference type="SAM" id="MobiDB-lite"/>
    </source>
</evidence>
<dbReference type="EMBL" id="JALNTZ010000008">
    <property type="protein sequence ID" value="KAJ3643310.1"/>
    <property type="molecule type" value="Genomic_DNA"/>
</dbReference>
<organism evidence="2 3">
    <name type="scientific">Zophobas morio</name>
    <dbReference type="NCBI Taxonomy" id="2755281"/>
    <lineage>
        <taxon>Eukaryota</taxon>
        <taxon>Metazoa</taxon>
        <taxon>Ecdysozoa</taxon>
        <taxon>Arthropoda</taxon>
        <taxon>Hexapoda</taxon>
        <taxon>Insecta</taxon>
        <taxon>Pterygota</taxon>
        <taxon>Neoptera</taxon>
        <taxon>Endopterygota</taxon>
        <taxon>Coleoptera</taxon>
        <taxon>Polyphaga</taxon>
        <taxon>Cucujiformia</taxon>
        <taxon>Tenebrionidae</taxon>
        <taxon>Zophobas</taxon>
    </lineage>
</organism>
<dbReference type="AlphaFoldDB" id="A0AA38M484"/>